<keyword evidence="1" id="KW-0472">Membrane</keyword>
<evidence type="ECO:0000256" key="1">
    <source>
        <dbReference type="SAM" id="Phobius"/>
    </source>
</evidence>
<keyword evidence="1" id="KW-1133">Transmembrane helix</keyword>
<name>A0ABX2MAF0_9MICO</name>
<comment type="caution">
    <text evidence="2">The sequence shown here is derived from an EMBL/GenBank/DDBJ whole genome shotgun (WGS) entry which is preliminary data.</text>
</comment>
<feature type="transmembrane region" description="Helical" evidence="1">
    <location>
        <begin position="131"/>
        <end position="150"/>
    </location>
</feature>
<dbReference type="RefSeq" id="WP_175352466.1">
    <property type="nucleotide sequence ID" value="NZ_BAAAWQ010000001.1"/>
</dbReference>
<accession>A0ABX2MAF0</accession>
<feature type="transmembrane region" description="Helical" evidence="1">
    <location>
        <begin position="102"/>
        <end position="119"/>
    </location>
</feature>
<gene>
    <name evidence="2" type="ORF">HP507_14350</name>
</gene>
<keyword evidence="3" id="KW-1185">Reference proteome</keyword>
<protein>
    <submittedName>
        <fullName evidence="2">Uncharacterized protein</fullName>
    </submittedName>
</protein>
<proteinExistence type="predicted"/>
<dbReference type="EMBL" id="JABMCE010000084">
    <property type="protein sequence ID" value="NUU15012.1"/>
    <property type="molecule type" value="Genomic_DNA"/>
</dbReference>
<dbReference type="Proteomes" id="UP000573001">
    <property type="component" value="Unassembled WGS sequence"/>
</dbReference>
<feature type="transmembrane region" description="Helical" evidence="1">
    <location>
        <begin position="45"/>
        <end position="66"/>
    </location>
</feature>
<organism evidence="2 3">
    <name type="scientific">Curtobacterium pusillum</name>
    <dbReference type="NCBI Taxonomy" id="69373"/>
    <lineage>
        <taxon>Bacteria</taxon>
        <taxon>Bacillati</taxon>
        <taxon>Actinomycetota</taxon>
        <taxon>Actinomycetes</taxon>
        <taxon>Micrococcales</taxon>
        <taxon>Microbacteriaceae</taxon>
        <taxon>Curtobacterium</taxon>
    </lineage>
</organism>
<feature type="transmembrane region" description="Helical" evidence="1">
    <location>
        <begin position="156"/>
        <end position="180"/>
    </location>
</feature>
<evidence type="ECO:0000313" key="2">
    <source>
        <dbReference type="EMBL" id="NUU15012.1"/>
    </source>
</evidence>
<keyword evidence="1" id="KW-0812">Transmembrane</keyword>
<evidence type="ECO:0000313" key="3">
    <source>
        <dbReference type="Proteomes" id="UP000573001"/>
    </source>
</evidence>
<sequence>MTNTSTPAIARTAAVSTATIAALGSTILAVDNTLGFAGFHLLGSGVAPFIVAVVMLAAVVCAGLAVRTDDLARGIAAAAVVGFALAQSPALALTLWFPLSTALQALVPLGFAACAIITWRSSEGQLRILPAIAAILAVAWAIGAFVPLWLEVFLSLQATTMLTVTVLVASPFLSGIARYVRTLWDSAAIR</sequence>
<feature type="transmembrane region" description="Helical" evidence="1">
    <location>
        <begin position="75"/>
        <end position="96"/>
    </location>
</feature>
<reference evidence="2 3" key="1">
    <citation type="submission" date="2020-05" db="EMBL/GenBank/DDBJ databases">
        <title>Genome Sequencing of Type Strains.</title>
        <authorList>
            <person name="Lemaire J.F."/>
            <person name="Inderbitzin P."/>
            <person name="Gregorio O.A."/>
            <person name="Collins S.B."/>
            <person name="Wespe N."/>
            <person name="Knight-Connoni V."/>
        </authorList>
    </citation>
    <scope>NUCLEOTIDE SEQUENCE [LARGE SCALE GENOMIC DNA]</scope>
    <source>
        <strain evidence="2 3">ATCC 19096</strain>
    </source>
</reference>